<accession>A0ABQ8TYH3</accession>
<dbReference type="EMBL" id="JAJSOF020000001">
    <property type="protein sequence ID" value="KAJ4450903.1"/>
    <property type="molecule type" value="Genomic_DNA"/>
</dbReference>
<name>A0ABQ8TYH3_PERAM</name>
<proteinExistence type="predicted"/>
<comment type="caution">
    <text evidence="1">The sequence shown here is derived from an EMBL/GenBank/DDBJ whole genome shotgun (WGS) entry which is preliminary data.</text>
</comment>
<evidence type="ECO:0000313" key="2">
    <source>
        <dbReference type="Proteomes" id="UP001148838"/>
    </source>
</evidence>
<keyword evidence="2" id="KW-1185">Reference proteome</keyword>
<reference evidence="1 2" key="1">
    <citation type="journal article" date="2022" name="Allergy">
        <title>Genome assembly and annotation of Periplaneta americana reveal a comprehensive cockroach allergen profile.</title>
        <authorList>
            <person name="Wang L."/>
            <person name="Xiong Q."/>
            <person name="Saelim N."/>
            <person name="Wang L."/>
            <person name="Nong W."/>
            <person name="Wan A.T."/>
            <person name="Shi M."/>
            <person name="Liu X."/>
            <person name="Cao Q."/>
            <person name="Hui J.H.L."/>
            <person name="Sookrung N."/>
            <person name="Leung T.F."/>
            <person name="Tungtrongchitr A."/>
            <person name="Tsui S.K.W."/>
        </authorList>
    </citation>
    <scope>NUCLEOTIDE SEQUENCE [LARGE SCALE GENOMIC DNA]</scope>
    <source>
        <strain evidence="1">PWHHKU_190912</strain>
    </source>
</reference>
<sequence length="181" mass="20672">MSPGSSIESYQAFAHIGLMENPGKNLNQITCPDRESNPDHLVSRPDALTGECERPKTTFTKLEQRFWIKIEMARGRNAQECFQELREACGDAALPYRLCELILAILVNLTRMARWVKAFREGLVGPVPKGRLYKSRRFGQGQHKTSIFGIDAIRRHELKTHDSEPALLREQVSVHLRVYVL</sequence>
<protein>
    <recommendedName>
        <fullName evidence="3">Transposase DDE domain-containing protein</fullName>
    </recommendedName>
</protein>
<gene>
    <name evidence="1" type="ORF">ANN_02337</name>
</gene>
<dbReference type="Proteomes" id="UP001148838">
    <property type="component" value="Unassembled WGS sequence"/>
</dbReference>
<evidence type="ECO:0000313" key="1">
    <source>
        <dbReference type="EMBL" id="KAJ4450903.1"/>
    </source>
</evidence>
<organism evidence="1 2">
    <name type="scientific">Periplaneta americana</name>
    <name type="common">American cockroach</name>
    <name type="synonym">Blatta americana</name>
    <dbReference type="NCBI Taxonomy" id="6978"/>
    <lineage>
        <taxon>Eukaryota</taxon>
        <taxon>Metazoa</taxon>
        <taxon>Ecdysozoa</taxon>
        <taxon>Arthropoda</taxon>
        <taxon>Hexapoda</taxon>
        <taxon>Insecta</taxon>
        <taxon>Pterygota</taxon>
        <taxon>Neoptera</taxon>
        <taxon>Polyneoptera</taxon>
        <taxon>Dictyoptera</taxon>
        <taxon>Blattodea</taxon>
        <taxon>Blattoidea</taxon>
        <taxon>Blattidae</taxon>
        <taxon>Blattinae</taxon>
        <taxon>Periplaneta</taxon>
    </lineage>
</organism>
<evidence type="ECO:0008006" key="3">
    <source>
        <dbReference type="Google" id="ProtNLM"/>
    </source>
</evidence>